<dbReference type="PANTHER" id="PTHR43787:SF3">
    <property type="entry name" value="ARYLSULFATASE REGULATORY PROTEIN"/>
    <property type="match status" value="1"/>
</dbReference>
<dbReference type="SMART" id="SM00729">
    <property type="entry name" value="Elp3"/>
    <property type="match status" value="1"/>
</dbReference>
<feature type="non-terminal residue" evidence="8">
    <location>
        <position position="335"/>
    </location>
</feature>
<gene>
    <name evidence="8" type="ORF">S01H1_15157</name>
</gene>
<dbReference type="InterPro" id="IPR040088">
    <property type="entry name" value="MJ0103-like"/>
</dbReference>
<dbReference type="SFLD" id="SFLDG01110">
    <property type="entry name" value="Uncharacterised_Radical_SAM_Su"/>
    <property type="match status" value="1"/>
</dbReference>
<dbReference type="CDD" id="cd01335">
    <property type="entry name" value="Radical_SAM"/>
    <property type="match status" value="1"/>
</dbReference>
<keyword evidence="3" id="KW-0949">S-adenosyl-L-methionine</keyword>
<evidence type="ECO:0000256" key="3">
    <source>
        <dbReference type="ARBA" id="ARBA00022691"/>
    </source>
</evidence>
<dbReference type="EMBL" id="BARS01007912">
    <property type="protein sequence ID" value="GAF71098.1"/>
    <property type="molecule type" value="Genomic_DNA"/>
</dbReference>
<evidence type="ECO:0000256" key="4">
    <source>
        <dbReference type="ARBA" id="ARBA00022723"/>
    </source>
</evidence>
<dbReference type="Gene3D" id="3.20.20.70">
    <property type="entry name" value="Aldolase class I"/>
    <property type="match status" value="1"/>
</dbReference>
<dbReference type="SFLD" id="SFLDS00029">
    <property type="entry name" value="Radical_SAM"/>
    <property type="match status" value="1"/>
</dbReference>
<protein>
    <recommendedName>
        <fullName evidence="7">Radical SAM core domain-containing protein</fullName>
    </recommendedName>
</protein>
<keyword evidence="4" id="KW-0479">Metal-binding</keyword>
<evidence type="ECO:0000256" key="6">
    <source>
        <dbReference type="ARBA" id="ARBA00023014"/>
    </source>
</evidence>
<keyword evidence="6" id="KW-0411">Iron-sulfur</keyword>
<dbReference type="AlphaFoldDB" id="X0RQQ0"/>
<evidence type="ECO:0000256" key="1">
    <source>
        <dbReference type="ARBA" id="ARBA00001966"/>
    </source>
</evidence>
<dbReference type="SUPFAM" id="SSF102114">
    <property type="entry name" value="Radical SAM enzymes"/>
    <property type="match status" value="1"/>
</dbReference>
<dbReference type="GO" id="GO:0051539">
    <property type="term" value="F:4 iron, 4 sulfur cluster binding"/>
    <property type="evidence" value="ECO:0007669"/>
    <property type="project" value="UniProtKB-KW"/>
</dbReference>
<keyword evidence="2" id="KW-0004">4Fe-4S</keyword>
<comment type="cofactor">
    <cofactor evidence="1">
        <name>[4Fe-4S] cluster</name>
        <dbReference type="ChEBI" id="CHEBI:49883"/>
    </cofactor>
</comment>
<reference evidence="8" key="1">
    <citation type="journal article" date="2014" name="Front. Microbiol.">
        <title>High frequency of phylogenetically diverse reductive dehalogenase-homologous genes in deep subseafloor sedimentary metagenomes.</title>
        <authorList>
            <person name="Kawai M."/>
            <person name="Futagami T."/>
            <person name="Toyoda A."/>
            <person name="Takaki Y."/>
            <person name="Nishi S."/>
            <person name="Hori S."/>
            <person name="Arai W."/>
            <person name="Tsubouchi T."/>
            <person name="Morono Y."/>
            <person name="Uchiyama I."/>
            <person name="Ito T."/>
            <person name="Fujiyama A."/>
            <person name="Inagaki F."/>
            <person name="Takami H."/>
        </authorList>
    </citation>
    <scope>NUCLEOTIDE SEQUENCE</scope>
    <source>
        <strain evidence="8">Expedition CK06-06</strain>
    </source>
</reference>
<sequence length="335" mass="38760">MPRLEFKDLSFEDMDSRVKVNFLRLFYFYLDKSDLRKIADFKIAGNSISFDGISEERAGRKFNRLLLKGFNDLKSRLTNKRAVYVHQNSGIPLMGNLYFGIIDRNTNIIEIRPITGCNLACIYCSVDQAKRQVDFVVEKDYIIDEFRRLVEFKEDEDIEAHIGAQGEPLLYADLVDLVQDLSKIKQVRKISIDTNAVLLTKKKVDELVKAGLTQFNISVNALNQELANKIAGVPYNLRKVIEICEYVAGKADLVIAPILLQGINDDEMPKFIKFVRDLQNKNHKVVLGIQNFLEYRFGKRPVKQMGWDLFRQKLRALEKKHSMKLILDFKKDFNV</sequence>
<evidence type="ECO:0000259" key="7">
    <source>
        <dbReference type="PROSITE" id="PS51918"/>
    </source>
</evidence>
<dbReference type="GO" id="GO:0003824">
    <property type="term" value="F:catalytic activity"/>
    <property type="evidence" value="ECO:0007669"/>
    <property type="project" value="InterPro"/>
</dbReference>
<feature type="domain" description="Radical SAM core" evidence="7">
    <location>
        <begin position="101"/>
        <end position="332"/>
    </location>
</feature>
<dbReference type="InterPro" id="IPR007197">
    <property type="entry name" value="rSAM"/>
</dbReference>
<dbReference type="InterPro" id="IPR013785">
    <property type="entry name" value="Aldolase_TIM"/>
</dbReference>
<dbReference type="SFLD" id="SFLDG01067">
    <property type="entry name" value="SPASM/twitch_domain_containing"/>
    <property type="match status" value="1"/>
</dbReference>
<dbReference type="InterPro" id="IPR006638">
    <property type="entry name" value="Elp3/MiaA/NifB-like_rSAM"/>
</dbReference>
<organism evidence="8">
    <name type="scientific">marine sediment metagenome</name>
    <dbReference type="NCBI Taxonomy" id="412755"/>
    <lineage>
        <taxon>unclassified sequences</taxon>
        <taxon>metagenomes</taxon>
        <taxon>ecological metagenomes</taxon>
    </lineage>
</organism>
<comment type="caution">
    <text evidence="8">The sequence shown here is derived from an EMBL/GenBank/DDBJ whole genome shotgun (WGS) entry which is preliminary data.</text>
</comment>
<dbReference type="InterPro" id="IPR058240">
    <property type="entry name" value="rSAM_sf"/>
</dbReference>
<dbReference type="PANTHER" id="PTHR43787">
    <property type="entry name" value="FEMO COFACTOR BIOSYNTHESIS PROTEIN NIFB-RELATED"/>
    <property type="match status" value="1"/>
</dbReference>
<keyword evidence="5" id="KW-0408">Iron</keyword>
<evidence type="ECO:0000256" key="2">
    <source>
        <dbReference type="ARBA" id="ARBA00022485"/>
    </source>
</evidence>
<dbReference type="GO" id="GO:0046872">
    <property type="term" value="F:metal ion binding"/>
    <property type="evidence" value="ECO:0007669"/>
    <property type="project" value="UniProtKB-KW"/>
</dbReference>
<evidence type="ECO:0000313" key="8">
    <source>
        <dbReference type="EMBL" id="GAF71098.1"/>
    </source>
</evidence>
<evidence type="ECO:0000256" key="5">
    <source>
        <dbReference type="ARBA" id="ARBA00023004"/>
    </source>
</evidence>
<accession>X0RQQ0</accession>
<name>X0RQQ0_9ZZZZ</name>
<dbReference type="PROSITE" id="PS51918">
    <property type="entry name" value="RADICAL_SAM"/>
    <property type="match status" value="1"/>
</dbReference>
<proteinExistence type="predicted"/>
<dbReference type="Pfam" id="PF04055">
    <property type="entry name" value="Radical_SAM"/>
    <property type="match status" value="1"/>
</dbReference>